<feature type="region of interest" description="Disordered" evidence="1">
    <location>
        <begin position="1"/>
        <end position="77"/>
    </location>
</feature>
<dbReference type="Proteomes" id="UP000281738">
    <property type="component" value="Unassembled WGS sequence"/>
</dbReference>
<sequence length="77" mass="8284">MSEQESGGQVSEVDNLGDGSDIQPDQSVAGKPDDDGVQEGRQGPNARTGARAEDHRNEDYTRDGEARDPKVDRDLDA</sequence>
<name>A0A3N2CXQ8_9ACTN</name>
<dbReference type="EMBL" id="RKHO01000001">
    <property type="protein sequence ID" value="ROR92311.1"/>
    <property type="molecule type" value="Genomic_DNA"/>
</dbReference>
<reference evidence="2 3" key="1">
    <citation type="submission" date="2018-11" db="EMBL/GenBank/DDBJ databases">
        <title>Sequencing the genomes of 1000 actinobacteria strains.</title>
        <authorList>
            <person name="Klenk H.-P."/>
        </authorList>
    </citation>
    <scope>NUCLEOTIDE SEQUENCE [LARGE SCALE GENOMIC DNA]</scope>
    <source>
        <strain evidence="2 3">DSM 12652</strain>
    </source>
</reference>
<feature type="compositionally biased region" description="Basic and acidic residues" evidence="1">
    <location>
        <begin position="50"/>
        <end position="77"/>
    </location>
</feature>
<evidence type="ECO:0000313" key="3">
    <source>
        <dbReference type="Proteomes" id="UP000281738"/>
    </source>
</evidence>
<proteinExistence type="predicted"/>
<evidence type="ECO:0000313" key="2">
    <source>
        <dbReference type="EMBL" id="ROR92311.1"/>
    </source>
</evidence>
<organism evidence="2 3">
    <name type="scientific">Nocardioides aurantiacus</name>
    <dbReference type="NCBI Taxonomy" id="86796"/>
    <lineage>
        <taxon>Bacteria</taxon>
        <taxon>Bacillati</taxon>
        <taxon>Actinomycetota</taxon>
        <taxon>Actinomycetes</taxon>
        <taxon>Propionibacteriales</taxon>
        <taxon>Nocardioidaceae</taxon>
        <taxon>Nocardioides</taxon>
    </lineage>
</organism>
<gene>
    <name evidence="2" type="ORF">EDD33_3200</name>
</gene>
<comment type="caution">
    <text evidence="2">The sequence shown here is derived from an EMBL/GenBank/DDBJ whole genome shotgun (WGS) entry which is preliminary data.</text>
</comment>
<dbReference type="OrthoDB" id="3829137at2"/>
<evidence type="ECO:0000256" key="1">
    <source>
        <dbReference type="SAM" id="MobiDB-lite"/>
    </source>
</evidence>
<dbReference type="RefSeq" id="WP_123391946.1">
    <property type="nucleotide sequence ID" value="NZ_RKHO01000001.1"/>
</dbReference>
<protein>
    <submittedName>
        <fullName evidence="2">Uncharacterized protein</fullName>
    </submittedName>
</protein>
<dbReference type="AlphaFoldDB" id="A0A3N2CXQ8"/>
<keyword evidence="3" id="KW-1185">Reference proteome</keyword>
<accession>A0A3N2CXQ8</accession>